<feature type="domain" description="CN hydrolase" evidence="7">
    <location>
        <begin position="10"/>
        <end position="286"/>
    </location>
</feature>
<dbReference type="PROSITE" id="PS00921">
    <property type="entry name" value="NITRIL_CHT_2"/>
    <property type="match status" value="1"/>
</dbReference>
<evidence type="ECO:0000256" key="2">
    <source>
        <dbReference type="ARBA" id="ARBA00022801"/>
    </source>
</evidence>
<proteinExistence type="inferred from homology"/>
<evidence type="ECO:0000313" key="8">
    <source>
        <dbReference type="EMBL" id="KAF4631072.1"/>
    </source>
</evidence>
<feature type="region of interest" description="Disordered" evidence="6">
    <location>
        <begin position="326"/>
        <end position="364"/>
    </location>
</feature>
<dbReference type="InterPro" id="IPR044149">
    <property type="entry name" value="Nitrilases_CHs"/>
</dbReference>
<dbReference type="InterPro" id="IPR003010">
    <property type="entry name" value="C-N_Hydrolase"/>
</dbReference>
<feature type="active site" description="Proton acceptor" evidence="5">
    <location>
        <position position="50"/>
    </location>
</feature>
<dbReference type="PANTHER" id="PTHR46044:SF14">
    <property type="entry name" value="ARYLACETONITRILASE"/>
    <property type="match status" value="1"/>
</dbReference>
<dbReference type="PROSITE" id="PS50263">
    <property type="entry name" value="CN_HYDROLASE"/>
    <property type="match status" value="1"/>
</dbReference>
<dbReference type="CDD" id="cd07564">
    <property type="entry name" value="nitrilases_CHs"/>
    <property type="match status" value="1"/>
</dbReference>
<dbReference type="PROSITE" id="PS00920">
    <property type="entry name" value="NITRIL_CHT_1"/>
    <property type="match status" value="1"/>
</dbReference>
<dbReference type="EC" id="3.5.5.1" evidence="4"/>
<evidence type="ECO:0000256" key="1">
    <source>
        <dbReference type="ARBA" id="ARBA00008129"/>
    </source>
</evidence>
<gene>
    <name evidence="8" type="ORF">G7Y89_g7063</name>
</gene>
<evidence type="ECO:0000256" key="4">
    <source>
        <dbReference type="ARBA" id="ARBA00039045"/>
    </source>
</evidence>
<dbReference type="GO" id="GO:0000257">
    <property type="term" value="F:nitrilase activity"/>
    <property type="evidence" value="ECO:0007669"/>
    <property type="project" value="UniProtKB-EC"/>
</dbReference>
<name>A0A8H4RMS0_9HELO</name>
<dbReference type="InterPro" id="IPR036526">
    <property type="entry name" value="C-N_Hydrolase_sf"/>
</dbReference>
<dbReference type="SUPFAM" id="SSF56317">
    <property type="entry name" value="Carbon-nitrogen hydrolase"/>
    <property type="match status" value="1"/>
</dbReference>
<comment type="caution">
    <text evidence="8">The sequence shown here is derived from an EMBL/GenBank/DDBJ whole genome shotgun (WGS) entry which is preliminary data.</text>
</comment>
<sequence length="364" mass="39662">MPATQTGRIVRVAATQLASVDFDLDACVDKACKAIVEASEKGCQLIGFSECFIPGYPFWIWKRAVDFGSVKKYIANSLKVDSPEMKRICETAKEHNIAVQLGFSENDNQSLYISQALIGQDGEIKKVRRKTKPTHMERTIFGDSSGDSLLNVIDLPGIGKVGGLNCWEHTQPLLRYHTYTQGEEFHVAAWPPMLSAASNPDIIWSTVAEGSKALSQTHSIEGGTFTLYCNAVLQASTCTLMDVAGAPLYGLAGGGYTAIYGPDGAQISKSTLGPEEEGLVIADCDIDEITRNKHFLDTYGHYSRPDLLWLGVDYNAKPHVRATPVVKADGGSEGEPEWQWKMVRRPKSNGQPSTPSETDDGSLV</sequence>
<comment type="catalytic activity">
    <reaction evidence="3">
        <text>a nitrile + 2 H2O = a carboxylate + NH4(+)</text>
        <dbReference type="Rhea" id="RHEA:21724"/>
        <dbReference type="ChEBI" id="CHEBI:15377"/>
        <dbReference type="ChEBI" id="CHEBI:18379"/>
        <dbReference type="ChEBI" id="CHEBI:28938"/>
        <dbReference type="ChEBI" id="CHEBI:29067"/>
        <dbReference type="EC" id="3.5.5.1"/>
    </reaction>
</comment>
<dbReference type="AlphaFoldDB" id="A0A8H4RMS0"/>
<dbReference type="EMBL" id="JAAMPI010000480">
    <property type="protein sequence ID" value="KAF4631072.1"/>
    <property type="molecule type" value="Genomic_DNA"/>
</dbReference>
<keyword evidence="9" id="KW-1185">Reference proteome</keyword>
<dbReference type="GO" id="GO:0016836">
    <property type="term" value="F:hydro-lyase activity"/>
    <property type="evidence" value="ECO:0007669"/>
    <property type="project" value="UniProtKB-ARBA"/>
</dbReference>
<comment type="similarity">
    <text evidence="1">Belongs to the carbon-nitrogen hydrolase superfamily. Nitrilase family.</text>
</comment>
<protein>
    <recommendedName>
        <fullName evidence="4">nitrilase</fullName>
        <ecNumber evidence="4">3.5.5.1</ecNumber>
    </recommendedName>
</protein>
<keyword evidence="2" id="KW-0378">Hydrolase</keyword>
<evidence type="ECO:0000256" key="3">
    <source>
        <dbReference type="ARBA" id="ARBA00036406"/>
    </source>
</evidence>
<dbReference type="OrthoDB" id="10250282at2759"/>
<dbReference type="PANTHER" id="PTHR46044">
    <property type="entry name" value="NITRILASE"/>
    <property type="match status" value="1"/>
</dbReference>
<evidence type="ECO:0000256" key="6">
    <source>
        <dbReference type="SAM" id="MobiDB-lite"/>
    </source>
</evidence>
<evidence type="ECO:0000256" key="5">
    <source>
        <dbReference type="PROSITE-ProRule" id="PRU10139"/>
    </source>
</evidence>
<dbReference type="Gene3D" id="3.60.110.10">
    <property type="entry name" value="Carbon-nitrogen hydrolase"/>
    <property type="match status" value="1"/>
</dbReference>
<accession>A0A8H4RMS0</accession>
<evidence type="ECO:0000259" key="7">
    <source>
        <dbReference type="PROSITE" id="PS50263"/>
    </source>
</evidence>
<dbReference type="Proteomes" id="UP000566819">
    <property type="component" value="Unassembled WGS sequence"/>
</dbReference>
<reference evidence="8 9" key="1">
    <citation type="submission" date="2020-03" db="EMBL/GenBank/DDBJ databases">
        <title>Draft Genome Sequence of Cudoniella acicularis.</title>
        <authorList>
            <person name="Buettner E."/>
            <person name="Kellner H."/>
        </authorList>
    </citation>
    <scope>NUCLEOTIDE SEQUENCE [LARGE SCALE GENOMIC DNA]</scope>
    <source>
        <strain evidence="8 9">DSM 108380</strain>
    </source>
</reference>
<organism evidence="8 9">
    <name type="scientific">Cudoniella acicularis</name>
    <dbReference type="NCBI Taxonomy" id="354080"/>
    <lineage>
        <taxon>Eukaryota</taxon>
        <taxon>Fungi</taxon>
        <taxon>Dikarya</taxon>
        <taxon>Ascomycota</taxon>
        <taxon>Pezizomycotina</taxon>
        <taxon>Leotiomycetes</taxon>
        <taxon>Helotiales</taxon>
        <taxon>Tricladiaceae</taxon>
        <taxon>Cudoniella</taxon>
    </lineage>
</organism>
<evidence type="ECO:0000313" key="9">
    <source>
        <dbReference type="Proteomes" id="UP000566819"/>
    </source>
</evidence>
<dbReference type="Pfam" id="PF00795">
    <property type="entry name" value="CN_hydrolase"/>
    <property type="match status" value="1"/>
</dbReference>
<dbReference type="InterPro" id="IPR000132">
    <property type="entry name" value="Nitrilase/CN_hydratase_CS"/>
</dbReference>